<keyword evidence="2" id="KW-1185">Reference proteome</keyword>
<organism evidence="1 2">
    <name type="scientific">Hypholoma sublateritium (strain FD-334 SS-4)</name>
    <dbReference type="NCBI Taxonomy" id="945553"/>
    <lineage>
        <taxon>Eukaryota</taxon>
        <taxon>Fungi</taxon>
        <taxon>Dikarya</taxon>
        <taxon>Basidiomycota</taxon>
        <taxon>Agaricomycotina</taxon>
        <taxon>Agaricomycetes</taxon>
        <taxon>Agaricomycetidae</taxon>
        <taxon>Agaricales</taxon>
        <taxon>Agaricineae</taxon>
        <taxon>Strophariaceae</taxon>
        <taxon>Hypholoma</taxon>
    </lineage>
</organism>
<evidence type="ECO:0000313" key="2">
    <source>
        <dbReference type="Proteomes" id="UP000054270"/>
    </source>
</evidence>
<accession>A0A0D2Q0W4</accession>
<protein>
    <submittedName>
        <fullName evidence="1">Uncharacterized protein</fullName>
    </submittedName>
</protein>
<evidence type="ECO:0000313" key="1">
    <source>
        <dbReference type="EMBL" id="KJA25160.1"/>
    </source>
</evidence>
<dbReference type="AlphaFoldDB" id="A0A0D2Q0W4"/>
<reference evidence="2" key="1">
    <citation type="submission" date="2014-04" db="EMBL/GenBank/DDBJ databases">
        <title>Evolutionary Origins and Diversification of the Mycorrhizal Mutualists.</title>
        <authorList>
            <consortium name="DOE Joint Genome Institute"/>
            <consortium name="Mycorrhizal Genomics Consortium"/>
            <person name="Kohler A."/>
            <person name="Kuo A."/>
            <person name="Nagy L.G."/>
            <person name="Floudas D."/>
            <person name="Copeland A."/>
            <person name="Barry K.W."/>
            <person name="Cichocki N."/>
            <person name="Veneault-Fourrey C."/>
            <person name="LaButti K."/>
            <person name="Lindquist E.A."/>
            <person name="Lipzen A."/>
            <person name="Lundell T."/>
            <person name="Morin E."/>
            <person name="Murat C."/>
            <person name="Riley R."/>
            <person name="Ohm R."/>
            <person name="Sun H."/>
            <person name="Tunlid A."/>
            <person name="Henrissat B."/>
            <person name="Grigoriev I.V."/>
            <person name="Hibbett D.S."/>
            <person name="Martin F."/>
        </authorList>
    </citation>
    <scope>NUCLEOTIDE SEQUENCE [LARGE SCALE GENOMIC DNA]</scope>
    <source>
        <strain evidence="2">FD-334 SS-4</strain>
    </source>
</reference>
<gene>
    <name evidence="1" type="ORF">HYPSUDRAFT_38126</name>
</gene>
<sequence length="62" mass="6737">MSPYRLKICLSNRMIGRSPLSAPDALPMATPRVRAGVLRSGAAIATVFQRADARHVNYVRVG</sequence>
<name>A0A0D2Q0W4_HYPSF</name>
<dbReference type="Proteomes" id="UP000054270">
    <property type="component" value="Unassembled WGS sequence"/>
</dbReference>
<proteinExistence type="predicted"/>
<dbReference type="EMBL" id="KN817533">
    <property type="protein sequence ID" value="KJA25160.1"/>
    <property type="molecule type" value="Genomic_DNA"/>
</dbReference>